<protein>
    <submittedName>
        <fullName evidence="2">CS domain-containing protein</fullName>
    </submittedName>
</protein>
<evidence type="ECO:0000313" key="2">
    <source>
        <dbReference type="WBParaSite" id="jg24953"/>
    </source>
</evidence>
<reference evidence="2" key="1">
    <citation type="submission" date="2022-11" db="UniProtKB">
        <authorList>
            <consortium name="WormBaseParasite"/>
        </authorList>
    </citation>
    <scope>IDENTIFICATION</scope>
</reference>
<dbReference type="Proteomes" id="UP000887574">
    <property type="component" value="Unplaced"/>
</dbReference>
<dbReference type="AlphaFoldDB" id="A0A915DYZ7"/>
<dbReference type="Gene3D" id="2.60.40.790">
    <property type="match status" value="1"/>
</dbReference>
<dbReference type="SUPFAM" id="SSF49764">
    <property type="entry name" value="HSP20-like chaperones"/>
    <property type="match status" value="1"/>
</dbReference>
<name>A0A915DYZ7_9BILA</name>
<accession>A0A915DYZ7</accession>
<organism evidence="1 2">
    <name type="scientific">Ditylenchus dipsaci</name>
    <dbReference type="NCBI Taxonomy" id="166011"/>
    <lineage>
        <taxon>Eukaryota</taxon>
        <taxon>Metazoa</taxon>
        <taxon>Ecdysozoa</taxon>
        <taxon>Nematoda</taxon>
        <taxon>Chromadorea</taxon>
        <taxon>Rhabditida</taxon>
        <taxon>Tylenchina</taxon>
        <taxon>Tylenchomorpha</taxon>
        <taxon>Sphaerularioidea</taxon>
        <taxon>Anguinidae</taxon>
        <taxon>Anguininae</taxon>
        <taxon>Ditylenchus</taxon>
    </lineage>
</organism>
<evidence type="ECO:0000313" key="1">
    <source>
        <dbReference type="Proteomes" id="UP000887574"/>
    </source>
</evidence>
<sequence>MHIYLRNGQQYGFCIKLAASVENNPSVKRSDAKIDVTLTKTDKQCDFWPFLLAESGPASRPAWLKFDFDRWQDEEDDTEEEDSDLKKLAEEGALENQYAELMEKYKGRTMTPDEVEKRLNLLYGTYLLATISASSWLIFTCSVAYCTDILLKETFICKIFGCIAALGGLTKSDWQTILTGIWRVAVLWIIDGNPEIHTWLPVFALIVNYLMVNNSGNCIYYNSFSIYCLHTFKAHVSTANQKLG</sequence>
<dbReference type="WBParaSite" id="jg24953">
    <property type="protein sequence ID" value="jg24953"/>
    <property type="gene ID" value="jg24953"/>
</dbReference>
<proteinExistence type="predicted"/>
<dbReference type="InterPro" id="IPR008978">
    <property type="entry name" value="HSP20-like_chaperone"/>
</dbReference>
<keyword evidence="1" id="KW-1185">Reference proteome</keyword>